<reference evidence="3 4" key="1">
    <citation type="submission" date="2021-01" db="EMBL/GenBank/DDBJ databases">
        <title>Genome Sequencing of Type Strains.</title>
        <authorList>
            <person name="Lemaire J.F."/>
            <person name="Inderbitzin P."/>
            <person name="Collins S.B."/>
            <person name="Wespe N."/>
            <person name="Knight-Connoni V."/>
        </authorList>
    </citation>
    <scope>NUCLEOTIDE SEQUENCE [LARGE SCALE GENOMIC DNA]</scope>
    <source>
        <strain evidence="3 4">DSM 14730</strain>
    </source>
</reference>
<proteinExistence type="inferred from homology"/>
<comment type="similarity">
    <text evidence="1">Belongs to the metallophosphoesterase superfamily. YfcE family.</text>
</comment>
<dbReference type="RefSeq" id="WP_188404414.1">
    <property type="nucleotide sequence ID" value="NZ_BMCE01000005.1"/>
</dbReference>
<gene>
    <name evidence="3" type="ORF">JYA64_01550</name>
</gene>
<dbReference type="InterPro" id="IPR050126">
    <property type="entry name" value="Ap4A_hydrolase"/>
</dbReference>
<dbReference type="PANTHER" id="PTHR42850">
    <property type="entry name" value="METALLOPHOSPHOESTERASE"/>
    <property type="match status" value="1"/>
</dbReference>
<accession>A0ABS2Z9M5</accession>
<comment type="caution">
    <text evidence="3">The sequence shown here is derived from an EMBL/GenBank/DDBJ whole genome shotgun (WGS) entry which is preliminary data.</text>
</comment>
<feature type="domain" description="Calcineurin-like phosphoesterase" evidence="2">
    <location>
        <begin position="6"/>
        <end position="204"/>
    </location>
</feature>
<evidence type="ECO:0000313" key="3">
    <source>
        <dbReference type="EMBL" id="MBN3543984.1"/>
    </source>
</evidence>
<dbReference type="Pfam" id="PF12850">
    <property type="entry name" value="Metallophos_2"/>
    <property type="match status" value="1"/>
</dbReference>
<evidence type="ECO:0000313" key="4">
    <source>
        <dbReference type="Proteomes" id="UP001319060"/>
    </source>
</evidence>
<dbReference type="InterPro" id="IPR029052">
    <property type="entry name" value="Metallo-depent_PP-like"/>
</dbReference>
<dbReference type="SUPFAM" id="SSF56300">
    <property type="entry name" value="Metallo-dependent phosphatases"/>
    <property type="match status" value="1"/>
</dbReference>
<organism evidence="3 4">
    <name type="scientific">Fictibacillus barbaricus</name>
    <dbReference type="NCBI Taxonomy" id="182136"/>
    <lineage>
        <taxon>Bacteria</taxon>
        <taxon>Bacillati</taxon>
        <taxon>Bacillota</taxon>
        <taxon>Bacilli</taxon>
        <taxon>Bacillales</taxon>
        <taxon>Fictibacillaceae</taxon>
        <taxon>Fictibacillus</taxon>
    </lineage>
</organism>
<dbReference type="PIRSF" id="PIRSF000883">
    <property type="entry name" value="Pesterase_MJ0912"/>
    <property type="match status" value="1"/>
</dbReference>
<protein>
    <submittedName>
        <fullName evidence="3">Metallophosphoesterase family protein</fullName>
    </submittedName>
</protein>
<dbReference type="Proteomes" id="UP001319060">
    <property type="component" value="Unassembled WGS sequence"/>
</dbReference>
<evidence type="ECO:0000259" key="2">
    <source>
        <dbReference type="Pfam" id="PF12850"/>
    </source>
</evidence>
<name>A0ABS2Z9M5_9BACL</name>
<dbReference type="InterPro" id="IPR011152">
    <property type="entry name" value="Pesterase_MJ0912"/>
</dbReference>
<keyword evidence="4" id="KW-1185">Reference proteome</keyword>
<dbReference type="EMBL" id="JAFHKS010000038">
    <property type="protein sequence ID" value="MBN3543984.1"/>
    <property type="molecule type" value="Genomic_DNA"/>
</dbReference>
<evidence type="ECO:0000256" key="1">
    <source>
        <dbReference type="ARBA" id="ARBA00008950"/>
    </source>
</evidence>
<dbReference type="Gene3D" id="3.60.21.10">
    <property type="match status" value="1"/>
</dbReference>
<dbReference type="InterPro" id="IPR024654">
    <property type="entry name" value="Calcineurin-like_PHP_lpxH"/>
</dbReference>
<sequence length="246" mass="28126">MKPLFAYFTDVHGNIDALQAVMDDARQCGTDRFICGGDMVGIGPFTNEVLETLFNMPTIQMVTGNHDEAVLALKLGRTHPESHNHAKKHHQWIADQLKDTYADKLSKLPRQLEFEEENFRFLIMHYPFKNGKKESPISEDPFMPIISKPDTASMKELFGHALPYHFVAFGHHHIVHDFKISHTHFVNPGALGCNRKAEARYALAYAANQELQVEFKSVPYDRTNLFKAYREQQVPDGPFLMNAFHS</sequence>
<dbReference type="PANTHER" id="PTHR42850:SF2">
    <property type="entry name" value="BLL5683 PROTEIN"/>
    <property type="match status" value="1"/>
</dbReference>